<dbReference type="GO" id="GO:0005524">
    <property type="term" value="F:ATP binding"/>
    <property type="evidence" value="ECO:0007669"/>
    <property type="project" value="UniProtKB-KW"/>
</dbReference>
<reference evidence="5" key="1">
    <citation type="submission" date="2019-08" db="EMBL/GenBank/DDBJ databases">
        <authorList>
            <person name="Kucharzyk K."/>
            <person name="Murdoch R.W."/>
            <person name="Higgins S."/>
            <person name="Loffler F."/>
        </authorList>
    </citation>
    <scope>NUCLEOTIDE SEQUENCE</scope>
</reference>
<dbReference type="InterPro" id="IPR003593">
    <property type="entry name" value="AAA+_ATPase"/>
</dbReference>
<keyword evidence="2" id="KW-0547">Nucleotide-binding</keyword>
<accession>A0A644YYL2</accession>
<evidence type="ECO:0000259" key="4">
    <source>
        <dbReference type="SMART" id="SM00382"/>
    </source>
</evidence>
<dbReference type="Pfam" id="PF01695">
    <property type="entry name" value="IstB_IS21"/>
    <property type="match status" value="1"/>
</dbReference>
<evidence type="ECO:0000256" key="2">
    <source>
        <dbReference type="ARBA" id="ARBA00022741"/>
    </source>
</evidence>
<dbReference type="Gene3D" id="3.40.50.300">
    <property type="entry name" value="P-loop containing nucleotide triphosphate hydrolases"/>
    <property type="match status" value="1"/>
</dbReference>
<dbReference type="InterPro" id="IPR028350">
    <property type="entry name" value="DNAC/IstB-like"/>
</dbReference>
<dbReference type="PIRSF" id="PIRSF003073">
    <property type="entry name" value="DNAC_TnpB_IstB"/>
    <property type="match status" value="1"/>
</dbReference>
<dbReference type="InterPro" id="IPR027417">
    <property type="entry name" value="P-loop_NTPase"/>
</dbReference>
<gene>
    <name evidence="5" type="ORF">SDC9_79963</name>
</gene>
<dbReference type="SUPFAM" id="SSF52540">
    <property type="entry name" value="P-loop containing nucleoside triphosphate hydrolases"/>
    <property type="match status" value="1"/>
</dbReference>
<comment type="caution">
    <text evidence="5">The sequence shown here is derived from an EMBL/GenBank/DDBJ whole genome shotgun (WGS) entry which is preliminary data.</text>
</comment>
<keyword evidence="3" id="KW-0067">ATP-binding</keyword>
<name>A0A644YYL2_9ZZZZ</name>
<comment type="similarity">
    <text evidence="1">Belongs to the IS21/IS1162 putative ATP-binding protein family.</text>
</comment>
<dbReference type="GO" id="GO:0006260">
    <property type="term" value="P:DNA replication"/>
    <property type="evidence" value="ECO:0007669"/>
    <property type="project" value="TreeGrafter"/>
</dbReference>
<dbReference type="PANTHER" id="PTHR30050:SF4">
    <property type="entry name" value="ATP-BINDING PROTEIN RV3427C IN INSERTION SEQUENCE-RELATED"/>
    <property type="match status" value="1"/>
</dbReference>
<feature type="domain" description="AAA+ ATPase" evidence="4">
    <location>
        <begin position="99"/>
        <end position="234"/>
    </location>
</feature>
<dbReference type="SMART" id="SM00382">
    <property type="entry name" value="AAA"/>
    <property type="match status" value="1"/>
</dbReference>
<dbReference type="CDD" id="cd00009">
    <property type="entry name" value="AAA"/>
    <property type="match status" value="1"/>
</dbReference>
<dbReference type="InterPro" id="IPR002611">
    <property type="entry name" value="IstB_ATP-bd"/>
</dbReference>
<dbReference type="PANTHER" id="PTHR30050">
    <property type="entry name" value="CHROMOSOMAL REPLICATION INITIATOR PROTEIN DNAA"/>
    <property type="match status" value="1"/>
</dbReference>
<evidence type="ECO:0000256" key="3">
    <source>
        <dbReference type="ARBA" id="ARBA00022840"/>
    </source>
</evidence>
<evidence type="ECO:0000313" key="5">
    <source>
        <dbReference type="EMBL" id="MPM33389.1"/>
    </source>
</evidence>
<dbReference type="NCBIfam" id="NF038214">
    <property type="entry name" value="IS21_help_AAA"/>
    <property type="match status" value="1"/>
</dbReference>
<protein>
    <submittedName>
        <fullName evidence="5">IS21 family transposase ISBf2</fullName>
    </submittedName>
</protein>
<dbReference type="AlphaFoldDB" id="A0A644YYL2"/>
<proteinExistence type="inferred from homology"/>
<dbReference type="EMBL" id="VSSQ01006645">
    <property type="protein sequence ID" value="MPM33389.1"/>
    <property type="molecule type" value="Genomic_DNA"/>
</dbReference>
<organism evidence="5">
    <name type="scientific">bioreactor metagenome</name>
    <dbReference type="NCBI Taxonomy" id="1076179"/>
    <lineage>
        <taxon>unclassified sequences</taxon>
        <taxon>metagenomes</taxon>
        <taxon>ecological metagenomes</taxon>
    </lineage>
</organism>
<sequence>MVEMERVKQCALTLKINVLQSGAEKYIHTAQIDKPSYIEFLNSILDDEILVRQQKKMTSLLKRAHLPSDHNLDKYDFSHFNGISKPEMKQLRELVWMDNCYNLVLMGPPGVGKTYLAAGLVHDAAKMGYKSYFKTMEEVVEILKLKDISGKALNAYKRLLKADLIAIDDIMLFPMKKSDAVGFFNLVNALHGMCSIIITTNKSPKEWAETLDDEVVATALLDRLLFKCEVVKLEGNSYRMDNRKTIFNKPSPNGEA</sequence>
<dbReference type="InterPro" id="IPR047661">
    <property type="entry name" value="IstB"/>
</dbReference>
<evidence type="ECO:0000256" key="1">
    <source>
        <dbReference type="ARBA" id="ARBA00008059"/>
    </source>
</evidence>